<keyword evidence="2" id="KW-1185">Reference proteome</keyword>
<protein>
    <submittedName>
        <fullName evidence="1">Uncharacterized protein</fullName>
    </submittedName>
</protein>
<reference evidence="1 2" key="1">
    <citation type="journal article" date="2014" name="Nat. Genet.">
        <title>Whole-genome sequence of a flatfish provides insights into ZW sex chromosome evolution and adaptation to a benthic lifestyle.</title>
        <authorList>
            <person name="Chen S."/>
            <person name="Zhang G."/>
            <person name="Shao C."/>
            <person name="Huang Q."/>
            <person name="Liu G."/>
            <person name="Zhang P."/>
            <person name="Song W."/>
            <person name="An N."/>
            <person name="Chalopin D."/>
            <person name="Volff J.N."/>
            <person name="Hong Y."/>
            <person name="Li Q."/>
            <person name="Sha Z."/>
            <person name="Zhou H."/>
            <person name="Xie M."/>
            <person name="Yu Q."/>
            <person name="Liu Y."/>
            <person name="Xiang H."/>
            <person name="Wang N."/>
            <person name="Wu K."/>
            <person name="Yang C."/>
            <person name="Zhou Q."/>
            <person name="Liao X."/>
            <person name="Yang L."/>
            <person name="Hu Q."/>
            <person name="Zhang J."/>
            <person name="Meng L."/>
            <person name="Jin L."/>
            <person name="Tian Y."/>
            <person name="Lian J."/>
            <person name="Yang J."/>
            <person name="Miao G."/>
            <person name="Liu S."/>
            <person name="Liang Z."/>
            <person name="Yan F."/>
            <person name="Li Y."/>
            <person name="Sun B."/>
            <person name="Zhang H."/>
            <person name="Zhang J."/>
            <person name="Zhu Y."/>
            <person name="Du M."/>
            <person name="Zhao Y."/>
            <person name="Schartl M."/>
            <person name="Tang Q."/>
            <person name="Wang J."/>
        </authorList>
    </citation>
    <scope>NUCLEOTIDE SEQUENCE</scope>
</reference>
<name>A0A3P8WBP1_CYNSE</name>
<dbReference type="AlphaFoldDB" id="A0A3P8WBP1"/>
<dbReference type="Ensembl" id="ENSCSET00000024407.1">
    <property type="protein sequence ID" value="ENSCSEP00000024084.1"/>
    <property type="gene ID" value="ENSCSEG00000015364.1"/>
</dbReference>
<evidence type="ECO:0000313" key="1">
    <source>
        <dbReference type="Ensembl" id="ENSCSEP00000024084.1"/>
    </source>
</evidence>
<accession>A0A3P8WBP1</accession>
<evidence type="ECO:0000313" key="2">
    <source>
        <dbReference type="Proteomes" id="UP000265120"/>
    </source>
</evidence>
<proteinExistence type="predicted"/>
<sequence length="79" mass="8466">CYFLCVSNFVSGSVSVTLSLCHDPVSVALCRELCICDSVDSVSVTLYQQLWTCADCLVQSVCGTVPSHVRQRSSSLSGD</sequence>
<organism evidence="1 2">
    <name type="scientific">Cynoglossus semilaevis</name>
    <name type="common">Tongue sole</name>
    <dbReference type="NCBI Taxonomy" id="244447"/>
    <lineage>
        <taxon>Eukaryota</taxon>
        <taxon>Metazoa</taxon>
        <taxon>Chordata</taxon>
        <taxon>Craniata</taxon>
        <taxon>Vertebrata</taxon>
        <taxon>Euteleostomi</taxon>
        <taxon>Actinopterygii</taxon>
        <taxon>Neopterygii</taxon>
        <taxon>Teleostei</taxon>
        <taxon>Neoteleostei</taxon>
        <taxon>Acanthomorphata</taxon>
        <taxon>Carangaria</taxon>
        <taxon>Pleuronectiformes</taxon>
        <taxon>Pleuronectoidei</taxon>
        <taxon>Cynoglossidae</taxon>
        <taxon>Cynoglossinae</taxon>
        <taxon>Cynoglossus</taxon>
    </lineage>
</organism>
<dbReference type="InParanoid" id="A0A3P8WBP1"/>
<reference evidence="1" key="2">
    <citation type="submission" date="2025-08" db="UniProtKB">
        <authorList>
            <consortium name="Ensembl"/>
        </authorList>
    </citation>
    <scope>IDENTIFICATION</scope>
</reference>
<dbReference type="Proteomes" id="UP000265120">
    <property type="component" value="Chromosome 14"/>
</dbReference>
<reference evidence="1" key="3">
    <citation type="submission" date="2025-09" db="UniProtKB">
        <authorList>
            <consortium name="Ensembl"/>
        </authorList>
    </citation>
    <scope>IDENTIFICATION</scope>
</reference>